<dbReference type="Pfam" id="PF04525">
    <property type="entry name" value="LOR"/>
    <property type="match status" value="1"/>
</dbReference>
<dbReference type="InterPro" id="IPR007612">
    <property type="entry name" value="LOR"/>
</dbReference>
<dbReference type="InterPro" id="IPR025659">
    <property type="entry name" value="Tubby-like_C"/>
</dbReference>
<name>A0AAN7N1H4_TRANT</name>
<dbReference type="Proteomes" id="UP001346149">
    <property type="component" value="Unassembled WGS sequence"/>
</dbReference>
<dbReference type="PANTHER" id="PTHR31087">
    <property type="match status" value="1"/>
</dbReference>
<accession>A0AAN7N1H4</accession>
<protein>
    <recommendedName>
        <fullName evidence="4">Protein LURP-one-related 5-like</fullName>
    </recommendedName>
</protein>
<comment type="caution">
    <text evidence="2">The sequence shown here is derived from an EMBL/GenBank/DDBJ whole genome shotgun (WGS) entry which is preliminary data.</text>
</comment>
<comment type="similarity">
    <text evidence="1">Belongs to the LOR family.</text>
</comment>
<proteinExistence type="inferred from homology"/>
<reference evidence="2 3" key="1">
    <citation type="journal article" date="2023" name="Hortic Res">
        <title>Pangenome of water caltrop reveals structural variations and asymmetric subgenome divergence after allopolyploidization.</title>
        <authorList>
            <person name="Zhang X."/>
            <person name="Chen Y."/>
            <person name="Wang L."/>
            <person name="Yuan Y."/>
            <person name="Fang M."/>
            <person name="Shi L."/>
            <person name="Lu R."/>
            <person name="Comes H.P."/>
            <person name="Ma Y."/>
            <person name="Chen Y."/>
            <person name="Huang G."/>
            <person name="Zhou Y."/>
            <person name="Zheng Z."/>
            <person name="Qiu Y."/>
        </authorList>
    </citation>
    <scope>NUCLEOTIDE SEQUENCE [LARGE SCALE GENOMIC DNA]</scope>
    <source>
        <strain evidence="2">F231</strain>
    </source>
</reference>
<dbReference type="PANTHER" id="PTHR31087:SF95">
    <property type="entry name" value="EXPRESSED PROTEIN"/>
    <property type="match status" value="1"/>
</dbReference>
<dbReference type="SUPFAM" id="SSF54518">
    <property type="entry name" value="Tubby C-terminal domain-like"/>
    <property type="match status" value="1"/>
</dbReference>
<evidence type="ECO:0000313" key="2">
    <source>
        <dbReference type="EMBL" id="KAK4802268.1"/>
    </source>
</evidence>
<evidence type="ECO:0000256" key="1">
    <source>
        <dbReference type="ARBA" id="ARBA00005437"/>
    </source>
</evidence>
<gene>
    <name evidence="2" type="ORF">SAY86_000471</name>
</gene>
<evidence type="ECO:0008006" key="4">
    <source>
        <dbReference type="Google" id="ProtNLM"/>
    </source>
</evidence>
<dbReference type="AlphaFoldDB" id="A0AAN7N1H4"/>
<dbReference type="InterPro" id="IPR038595">
    <property type="entry name" value="LOR_sf"/>
</dbReference>
<dbReference type="EMBL" id="JAXQNO010000002">
    <property type="protein sequence ID" value="KAK4802268.1"/>
    <property type="molecule type" value="Genomic_DNA"/>
</dbReference>
<sequence length="233" mass="25638">MSRIHPTFNCNRTKELFGEGHRSGPSVFTVWKRSSMSFQGTDGFTVFDEYGGLAFRVDNYSRKIGGCLGDGLVLMDGTGDALLTLAPKVLSMQRVWNAYGGDCTGGGRSRAFRQFSVREPWKFPILAGLKSKCQGGAEPEVKAEVFIGDARWPEYSVEGSFRRRSCCIRRRSTGDVIAKISRKSARANPRVMLEDEVFSLVVQPGLDNGLIMGLIVILDRICSGPVGPFMCCC</sequence>
<dbReference type="Gene3D" id="2.40.160.200">
    <property type="entry name" value="LURP1-related"/>
    <property type="match status" value="1"/>
</dbReference>
<evidence type="ECO:0000313" key="3">
    <source>
        <dbReference type="Proteomes" id="UP001346149"/>
    </source>
</evidence>
<organism evidence="2 3">
    <name type="scientific">Trapa natans</name>
    <name type="common">Water chestnut</name>
    <dbReference type="NCBI Taxonomy" id="22666"/>
    <lineage>
        <taxon>Eukaryota</taxon>
        <taxon>Viridiplantae</taxon>
        <taxon>Streptophyta</taxon>
        <taxon>Embryophyta</taxon>
        <taxon>Tracheophyta</taxon>
        <taxon>Spermatophyta</taxon>
        <taxon>Magnoliopsida</taxon>
        <taxon>eudicotyledons</taxon>
        <taxon>Gunneridae</taxon>
        <taxon>Pentapetalae</taxon>
        <taxon>rosids</taxon>
        <taxon>malvids</taxon>
        <taxon>Myrtales</taxon>
        <taxon>Lythraceae</taxon>
        <taxon>Trapa</taxon>
    </lineage>
</organism>
<keyword evidence="3" id="KW-1185">Reference proteome</keyword>